<dbReference type="InterPro" id="IPR018389">
    <property type="entry name" value="DctP_fam"/>
</dbReference>
<dbReference type="KEGG" id="aram:KAR29_04605"/>
<evidence type="ECO:0000313" key="3">
    <source>
        <dbReference type="EMBL" id="QTX33184.1"/>
    </source>
</evidence>
<sequence length="335" mass="36370">MIFVKREKRALSVLLLAVTLVLSAVFAASAAESFRLSNQLPPSHFLSEAAEVFAAKVKEYSGGDVEIKLFHSAQLFKDTEIVEALQQGLVEMGLVPVNQWSGMIPAADIFGVPFVFADLASIERFLDSEAGTLLDGAFNEKGCKVVFWMDYGFVQFLNSKRPLLAPADFKGLKIRTFSTGTADAVLALGGTPSALSSTEMYMALQRGTVDGSTTGAPAAYSRKLYEVQKYMTVCNYSAAQFALQSNLKWWEGLSDSTRDVLERAGKDAASWIRAEMARSEAEALTALKEKGVEIVELDAAQRQAFVEATSSVRDGFIAESGELGRRLMELAALAQ</sequence>
<gene>
    <name evidence="3" type="ORF">KAR29_04605</name>
</gene>
<evidence type="ECO:0000256" key="1">
    <source>
        <dbReference type="ARBA" id="ARBA00022729"/>
    </source>
</evidence>
<dbReference type="InterPro" id="IPR004682">
    <property type="entry name" value="TRAP_DctP"/>
</dbReference>
<dbReference type="NCBIfam" id="TIGR00787">
    <property type="entry name" value="dctP"/>
    <property type="match status" value="1"/>
</dbReference>
<dbReference type="GO" id="GO:0055085">
    <property type="term" value="P:transmembrane transport"/>
    <property type="evidence" value="ECO:0007669"/>
    <property type="project" value="InterPro"/>
</dbReference>
<evidence type="ECO:0000313" key="4">
    <source>
        <dbReference type="Proteomes" id="UP000671879"/>
    </source>
</evidence>
<dbReference type="PANTHER" id="PTHR33376">
    <property type="match status" value="1"/>
</dbReference>
<accession>A0A9Q7AHP9</accession>
<dbReference type="Pfam" id="PF03480">
    <property type="entry name" value="DctP"/>
    <property type="match status" value="1"/>
</dbReference>
<dbReference type="EMBL" id="CP072943">
    <property type="protein sequence ID" value="QTX33184.1"/>
    <property type="molecule type" value="Genomic_DNA"/>
</dbReference>
<dbReference type="PIRSF" id="PIRSF006470">
    <property type="entry name" value="DctB"/>
    <property type="match status" value="1"/>
</dbReference>
<protein>
    <submittedName>
        <fullName evidence="3">DctP family TRAP transporter solute-binding subunit</fullName>
    </submittedName>
</protein>
<feature type="chain" id="PRO_5040118858" evidence="2">
    <location>
        <begin position="31"/>
        <end position="335"/>
    </location>
</feature>
<keyword evidence="4" id="KW-1185">Reference proteome</keyword>
<name>A0A9Q7AHP9_9BACT</name>
<keyword evidence="1 2" id="KW-0732">Signal</keyword>
<feature type="signal peptide" evidence="2">
    <location>
        <begin position="1"/>
        <end position="30"/>
    </location>
</feature>
<dbReference type="AlphaFoldDB" id="A0A9Q7AHP9"/>
<dbReference type="GO" id="GO:0030288">
    <property type="term" value="C:outer membrane-bounded periplasmic space"/>
    <property type="evidence" value="ECO:0007669"/>
    <property type="project" value="InterPro"/>
</dbReference>
<proteinExistence type="predicted"/>
<dbReference type="NCBIfam" id="NF037995">
    <property type="entry name" value="TRAP_S1"/>
    <property type="match status" value="1"/>
</dbReference>
<dbReference type="Proteomes" id="UP000671879">
    <property type="component" value="Chromosome"/>
</dbReference>
<reference evidence="4" key="1">
    <citation type="submission" date="2021-04" db="EMBL/GenBank/DDBJ databases">
        <title>A novel Synergistetes isolate from a pyrite-forming mixed culture.</title>
        <authorList>
            <person name="Bunk B."/>
            <person name="Sproer C."/>
            <person name="Spring S."/>
            <person name="Pester M."/>
        </authorList>
    </citation>
    <scope>NUCLEOTIDE SEQUENCE [LARGE SCALE GENOMIC DNA]</scope>
    <source>
        <strain evidence="4">J.5.4.2-T.3.5.2</strain>
    </source>
</reference>
<dbReference type="Gene3D" id="3.40.190.170">
    <property type="entry name" value="Bacterial extracellular solute-binding protein, family 7"/>
    <property type="match status" value="1"/>
</dbReference>
<evidence type="ECO:0000256" key="2">
    <source>
        <dbReference type="SAM" id="SignalP"/>
    </source>
</evidence>
<dbReference type="InterPro" id="IPR038404">
    <property type="entry name" value="TRAP_DctP_sf"/>
</dbReference>
<dbReference type="PANTHER" id="PTHR33376:SF15">
    <property type="entry name" value="BLL6794 PROTEIN"/>
    <property type="match status" value="1"/>
</dbReference>
<organism evidence="3 4">
    <name type="scientific">Aminithiophilus ramosus</name>
    <dbReference type="NCBI Taxonomy" id="3029084"/>
    <lineage>
        <taxon>Bacteria</taxon>
        <taxon>Thermotogati</taxon>
        <taxon>Synergistota</taxon>
        <taxon>Synergistia</taxon>
        <taxon>Synergistales</taxon>
        <taxon>Aminithiophilaceae</taxon>
        <taxon>Aminithiophilus</taxon>
    </lineage>
</organism>